<keyword evidence="3 6" id="KW-0489">Methyltransferase</keyword>
<keyword evidence="2 6" id="KW-0698">rRNA processing</keyword>
<comment type="subunit">
    <text evidence="6">Monomer.</text>
</comment>
<dbReference type="EC" id="2.1.1.172" evidence="6"/>
<comment type="subcellular location">
    <subcellularLocation>
        <location evidence="6">Cytoplasm</location>
    </subcellularLocation>
</comment>
<keyword evidence="1 6" id="KW-0963">Cytoplasm</keyword>
<dbReference type="PANTHER" id="PTHR47816">
    <property type="entry name" value="RIBOSOMAL RNA SMALL SUBUNIT METHYLTRANSFERASE C"/>
    <property type="match status" value="1"/>
</dbReference>
<name>A0A1Y6EF29_9GAMM</name>
<dbReference type="GO" id="GO:0005737">
    <property type="term" value="C:cytoplasm"/>
    <property type="evidence" value="ECO:0007669"/>
    <property type="project" value="UniProtKB-SubCell"/>
</dbReference>
<evidence type="ECO:0000313" key="10">
    <source>
        <dbReference type="Proteomes" id="UP000194450"/>
    </source>
</evidence>
<accession>A0A1Y6EF29</accession>
<evidence type="ECO:0000256" key="2">
    <source>
        <dbReference type="ARBA" id="ARBA00022552"/>
    </source>
</evidence>
<feature type="domain" description="Methyltransferase small" evidence="7">
    <location>
        <begin position="178"/>
        <end position="349"/>
    </location>
</feature>
<comment type="catalytic activity">
    <reaction evidence="6">
        <text>guanosine(1207) in 16S rRNA + S-adenosyl-L-methionine = N(2)-methylguanosine(1207) in 16S rRNA + S-adenosyl-L-homocysteine + H(+)</text>
        <dbReference type="Rhea" id="RHEA:42736"/>
        <dbReference type="Rhea" id="RHEA-COMP:10213"/>
        <dbReference type="Rhea" id="RHEA-COMP:10214"/>
        <dbReference type="ChEBI" id="CHEBI:15378"/>
        <dbReference type="ChEBI" id="CHEBI:57856"/>
        <dbReference type="ChEBI" id="CHEBI:59789"/>
        <dbReference type="ChEBI" id="CHEBI:74269"/>
        <dbReference type="ChEBI" id="CHEBI:74481"/>
        <dbReference type="EC" id="2.1.1.172"/>
    </reaction>
</comment>
<dbReference type="HAMAP" id="MF_01862">
    <property type="entry name" value="16SrRNA_methyltr_C"/>
    <property type="match status" value="1"/>
</dbReference>
<dbReference type="EMBL" id="FXWH01000001">
    <property type="protein sequence ID" value="SMQ61194.1"/>
    <property type="molecule type" value="Genomic_DNA"/>
</dbReference>
<dbReference type="InterPro" id="IPR013675">
    <property type="entry name" value="Mtase_sm_N"/>
</dbReference>
<evidence type="ECO:0000259" key="7">
    <source>
        <dbReference type="Pfam" id="PF05175"/>
    </source>
</evidence>
<evidence type="ECO:0000256" key="5">
    <source>
        <dbReference type="ARBA" id="ARBA00022691"/>
    </source>
</evidence>
<dbReference type="PANTHER" id="PTHR47816:SF4">
    <property type="entry name" value="RIBOSOMAL RNA SMALL SUBUNIT METHYLTRANSFERASE C"/>
    <property type="match status" value="1"/>
</dbReference>
<dbReference type="InterPro" id="IPR046977">
    <property type="entry name" value="RsmC/RlmG"/>
</dbReference>
<dbReference type="CDD" id="cd02440">
    <property type="entry name" value="AdoMet_MTases"/>
    <property type="match status" value="1"/>
</dbReference>
<dbReference type="Pfam" id="PF08468">
    <property type="entry name" value="MTS_N"/>
    <property type="match status" value="1"/>
</dbReference>
<dbReference type="InterPro" id="IPR007848">
    <property type="entry name" value="Small_mtfrase_dom"/>
</dbReference>
<dbReference type="SUPFAM" id="SSF53335">
    <property type="entry name" value="S-adenosyl-L-methionine-dependent methyltransferases"/>
    <property type="match status" value="1"/>
</dbReference>
<proteinExistence type="inferred from homology"/>
<evidence type="ECO:0000256" key="1">
    <source>
        <dbReference type="ARBA" id="ARBA00022490"/>
    </source>
</evidence>
<comment type="similarity">
    <text evidence="6">Belongs to the methyltransferase superfamily. RsmC family.</text>
</comment>
<dbReference type="GO" id="GO:0052914">
    <property type="term" value="F:16S rRNA (guanine(1207)-N(2))-methyltransferase activity"/>
    <property type="evidence" value="ECO:0007669"/>
    <property type="project" value="UniProtKB-EC"/>
</dbReference>
<feature type="domain" description="Methyltransferase small N-terminal" evidence="8">
    <location>
        <begin position="18"/>
        <end position="163"/>
    </location>
</feature>
<dbReference type="AlphaFoldDB" id="A0A1Y6EF29"/>
<evidence type="ECO:0000256" key="3">
    <source>
        <dbReference type="ARBA" id="ARBA00022603"/>
    </source>
</evidence>
<dbReference type="InterPro" id="IPR023543">
    <property type="entry name" value="rRNA_ssu_MeTfrase_C"/>
</dbReference>
<dbReference type="OrthoDB" id="9816072at2"/>
<dbReference type="Gene3D" id="3.40.50.150">
    <property type="entry name" value="Vaccinia Virus protein VP39"/>
    <property type="match status" value="2"/>
</dbReference>
<dbReference type="Proteomes" id="UP000194450">
    <property type="component" value="Unassembled WGS sequence"/>
</dbReference>
<sequence length="364" mass="39504">MSTPPAVSASALSAPGQLLQRYGLDSLHEHQVLVINSSDAAGAALPQVCSWNLHFGYHQLWQASGKQSHFTARTPDYAATAAIIYVPKEKPLLAMLLAAVAKLLPVGAPVWLVGEKRSGIKSVAKQLSNAFAGAQKLTDGNHCSLFATEVVAQAPAWSLDDYASWVQYQHPLTDTLLELCTFPGVFAHESVDSGSHYLLRHLPVPRASSRVLDFACGAGVLGACLQQQQPQLQVTYVDVSALALAATEATLTRNKLATDGDSTTVMAADKLDAKLGKFDFIVSHPPFHTGVATDYRIGQQFLRQAREHLTAQGELWLVANKFLPWPELIEQSFGHCERIANDNRYAVYRAQAKAPARSKGRRKA</sequence>
<keyword evidence="5 6" id="KW-0949">S-adenosyl-L-methionine</keyword>
<evidence type="ECO:0000256" key="4">
    <source>
        <dbReference type="ARBA" id="ARBA00022679"/>
    </source>
</evidence>
<keyword evidence="10" id="KW-1185">Reference proteome</keyword>
<organism evidence="9 10">
    <name type="scientific">Pseudidiomarina planktonica</name>
    <dbReference type="NCBI Taxonomy" id="1323738"/>
    <lineage>
        <taxon>Bacteria</taxon>
        <taxon>Pseudomonadati</taxon>
        <taxon>Pseudomonadota</taxon>
        <taxon>Gammaproteobacteria</taxon>
        <taxon>Alteromonadales</taxon>
        <taxon>Idiomarinaceae</taxon>
        <taxon>Pseudidiomarina</taxon>
    </lineage>
</organism>
<evidence type="ECO:0000259" key="8">
    <source>
        <dbReference type="Pfam" id="PF08468"/>
    </source>
</evidence>
<reference evidence="10" key="1">
    <citation type="submission" date="2017-04" db="EMBL/GenBank/DDBJ databases">
        <authorList>
            <person name="Varghese N."/>
            <person name="Submissions S."/>
        </authorList>
    </citation>
    <scope>NUCLEOTIDE SEQUENCE [LARGE SCALE GENOMIC DNA]</scope>
</reference>
<evidence type="ECO:0000256" key="6">
    <source>
        <dbReference type="HAMAP-Rule" id="MF_01862"/>
    </source>
</evidence>
<comment type="function">
    <text evidence="6">Specifically methylates the guanine in position 1207 of 16S rRNA in the 30S particle.</text>
</comment>
<dbReference type="Pfam" id="PF05175">
    <property type="entry name" value="MTS"/>
    <property type="match status" value="1"/>
</dbReference>
<dbReference type="RefSeq" id="WP_086433700.1">
    <property type="nucleotide sequence ID" value="NZ_FXWH01000001.1"/>
</dbReference>
<keyword evidence="4 6" id="KW-0808">Transferase</keyword>
<dbReference type="InterPro" id="IPR029063">
    <property type="entry name" value="SAM-dependent_MTases_sf"/>
</dbReference>
<gene>
    <name evidence="6" type="primary">rsmC</name>
    <name evidence="9" type="ORF">SAMN06297229_0528</name>
</gene>
<evidence type="ECO:0000313" key="9">
    <source>
        <dbReference type="EMBL" id="SMQ61194.1"/>
    </source>
</evidence>
<protein>
    <recommendedName>
        <fullName evidence="6">Ribosomal RNA small subunit methyltransferase C</fullName>
        <ecNumber evidence="6">2.1.1.172</ecNumber>
    </recommendedName>
    <alternativeName>
        <fullName evidence="6">16S rRNA m2G1207 methyltransferase</fullName>
    </alternativeName>
    <alternativeName>
        <fullName evidence="6">rRNA (guanine-N(2)-)-methyltransferase RsmC</fullName>
    </alternativeName>
</protein>